<dbReference type="Pfam" id="PF13238">
    <property type="entry name" value="AAA_18"/>
    <property type="match status" value="1"/>
</dbReference>
<name>A0ABD4Y557_STUST</name>
<dbReference type="InterPro" id="IPR027417">
    <property type="entry name" value="P-loop_NTPase"/>
</dbReference>
<dbReference type="AlphaFoldDB" id="A0ABD4Y557"/>
<accession>A0ABD4Y557</accession>
<comment type="caution">
    <text evidence="1">The sequence shown here is derived from an EMBL/GenBank/DDBJ whole genome shotgun (WGS) entry which is preliminary data.</text>
</comment>
<protein>
    <submittedName>
        <fullName evidence="1">AAA family ATPase</fullName>
    </submittedName>
</protein>
<dbReference type="SUPFAM" id="SSF52540">
    <property type="entry name" value="P-loop containing nucleoside triphosphate hydrolases"/>
    <property type="match status" value="1"/>
</dbReference>
<reference evidence="1" key="1">
    <citation type="submission" date="2022-09" db="EMBL/GenBank/DDBJ databases">
        <title>Intensive care unit water sources are persistently colonized with multi-drug resistant bacteria and are the site of extensive horizontal gene transfer of antibiotic resistance genes.</title>
        <authorList>
            <person name="Diorio-Toth L."/>
        </authorList>
    </citation>
    <scope>NUCLEOTIDE SEQUENCE</scope>
    <source>
        <strain evidence="1">GD03864</strain>
    </source>
</reference>
<dbReference type="EMBL" id="JAOCDG010000047">
    <property type="protein sequence ID" value="MDH0690258.1"/>
    <property type="molecule type" value="Genomic_DNA"/>
</dbReference>
<organism evidence="1 2">
    <name type="scientific">Stutzerimonas stutzeri</name>
    <name type="common">Pseudomonas stutzeri</name>
    <dbReference type="NCBI Taxonomy" id="316"/>
    <lineage>
        <taxon>Bacteria</taxon>
        <taxon>Pseudomonadati</taxon>
        <taxon>Pseudomonadota</taxon>
        <taxon>Gammaproteobacteria</taxon>
        <taxon>Pseudomonadales</taxon>
        <taxon>Pseudomonadaceae</taxon>
        <taxon>Stutzerimonas</taxon>
    </lineage>
</organism>
<evidence type="ECO:0000313" key="1">
    <source>
        <dbReference type="EMBL" id="MDH0690258.1"/>
    </source>
</evidence>
<evidence type="ECO:0000313" key="2">
    <source>
        <dbReference type="Proteomes" id="UP001161139"/>
    </source>
</evidence>
<sequence length="178" mass="20205">MSRLLLILTGPPGAGKDTVGRYLSDYFGFTHISSHQIATKGLDYNAGRSINDANLKFELDRLFFGHDSAKVSMSWAISNHPGETSRVKWLLALSAKHRFRIIQIHLLANANVLLERVPSVDRARAGKISNPGKLMELLRDFSYNQKISHIRRYEISQTAEMDELAVFWEVQIILKQLL</sequence>
<gene>
    <name evidence="1" type="ORF">N5D09_19380</name>
</gene>
<dbReference type="RefSeq" id="WP_279649518.1">
    <property type="nucleotide sequence ID" value="NZ_JAOCDG010000047.1"/>
</dbReference>
<dbReference type="Gene3D" id="3.40.50.300">
    <property type="entry name" value="P-loop containing nucleotide triphosphate hydrolases"/>
    <property type="match status" value="1"/>
</dbReference>
<dbReference type="Proteomes" id="UP001161139">
    <property type="component" value="Unassembled WGS sequence"/>
</dbReference>
<proteinExistence type="predicted"/>